<feature type="compositionally biased region" description="Low complexity" evidence="1">
    <location>
        <begin position="1"/>
        <end position="11"/>
    </location>
</feature>
<gene>
    <name evidence="2" type="ORF">QF035_003823</name>
</gene>
<dbReference type="EMBL" id="JAUSZI010000002">
    <property type="protein sequence ID" value="MDQ1026241.1"/>
    <property type="molecule type" value="Genomic_DNA"/>
</dbReference>
<organism evidence="2 3">
    <name type="scientific">Streptomyces umbrinus</name>
    <dbReference type="NCBI Taxonomy" id="67370"/>
    <lineage>
        <taxon>Bacteria</taxon>
        <taxon>Bacillati</taxon>
        <taxon>Actinomycetota</taxon>
        <taxon>Actinomycetes</taxon>
        <taxon>Kitasatosporales</taxon>
        <taxon>Streptomycetaceae</taxon>
        <taxon>Streptomyces</taxon>
        <taxon>Streptomyces phaeochromogenes group</taxon>
    </lineage>
</organism>
<evidence type="ECO:0000313" key="2">
    <source>
        <dbReference type="EMBL" id="MDQ1026241.1"/>
    </source>
</evidence>
<evidence type="ECO:0000256" key="1">
    <source>
        <dbReference type="SAM" id="MobiDB-lite"/>
    </source>
</evidence>
<protein>
    <submittedName>
        <fullName evidence="2">Uncharacterized protein</fullName>
    </submittedName>
</protein>
<feature type="compositionally biased region" description="Pro residues" evidence="1">
    <location>
        <begin position="12"/>
        <end position="25"/>
    </location>
</feature>
<keyword evidence="3" id="KW-1185">Reference proteome</keyword>
<dbReference type="RefSeq" id="WP_307521570.1">
    <property type="nucleotide sequence ID" value="NZ_JAUSZI010000002.1"/>
</dbReference>
<sequence>MQQVPQVQQAPPARPLSPVGRPPLPVRGAAASSSGADGDTAGESPGAQPFVLPMLSPEDLAADQPSIDMLRRVRRGLTGLPESD</sequence>
<reference evidence="2 3" key="1">
    <citation type="submission" date="2023-07" db="EMBL/GenBank/DDBJ databases">
        <title>Comparative genomics of wheat-associated soil bacteria to identify genetic determinants of phenazine resistance.</title>
        <authorList>
            <person name="Mouncey N."/>
        </authorList>
    </citation>
    <scope>NUCLEOTIDE SEQUENCE [LARGE SCALE GENOMIC DNA]</scope>
    <source>
        <strain evidence="2 3">V2I4</strain>
    </source>
</reference>
<proteinExistence type="predicted"/>
<evidence type="ECO:0000313" key="3">
    <source>
        <dbReference type="Proteomes" id="UP001230328"/>
    </source>
</evidence>
<accession>A0ABU0SRW9</accession>
<name>A0ABU0SRW9_9ACTN</name>
<feature type="region of interest" description="Disordered" evidence="1">
    <location>
        <begin position="1"/>
        <end position="52"/>
    </location>
</feature>
<dbReference type="Proteomes" id="UP001230328">
    <property type="component" value="Unassembled WGS sequence"/>
</dbReference>
<comment type="caution">
    <text evidence="2">The sequence shown here is derived from an EMBL/GenBank/DDBJ whole genome shotgun (WGS) entry which is preliminary data.</text>
</comment>
<feature type="compositionally biased region" description="Low complexity" evidence="1">
    <location>
        <begin position="28"/>
        <end position="44"/>
    </location>
</feature>